<organism evidence="2 3">
    <name type="scientific">Bradyrhizobium manausense</name>
    <dbReference type="NCBI Taxonomy" id="989370"/>
    <lineage>
        <taxon>Bacteria</taxon>
        <taxon>Pseudomonadati</taxon>
        <taxon>Pseudomonadota</taxon>
        <taxon>Alphaproteobacteria</taxon>
        <taxon>Hyphomicrobiales</taxon>
        <taxon>Nitrobacteraceae</taxon>
        <taxon>Bradyrhizobium</taxon>
    </lineage>
</organism>
<comment type="caution">
    <text evidence="2">The sequence shown here is derived from an EMBL/GenBank/DDBJ whole genome shotgun (WGS) entry which is preliminary data.</text>
</comment>
<feature type="domain" description="AAA+ ATPase" evidence="1">
    <location>
        <begin position="350"/>
        <end position="524"/>
    </location>
</feature>
<dbReference type="SMART" id="SM00382">
    <property type="entry name" value="AAA"/>
    <property type="match status" value="1"/>
</dbReference>
<name>A0A0R3D080_9BRAD</name>
<dbReference type="Gene3D" id="3.30.70.1790">
    <property type="entry name" value="RepB DNA-primase, N-terminal domain"/>
    <property type="match status" value="1"/>
</dbReference>
<dbReference type="InterPro" id="IPR027417">
    <property type="entry name" value="P-loop_NTPase"/>
</dbReference>
<evidence type="ECO:0000313" key="3">
    <source>
        <dbReference type="Proteomes" id="UP000051936"/>
    </source>
</evidence>
<dbReference type="Proteomes" id="UP000051936">
    <property type="component" value="Unassembled WGS sequence"/>
</dbReference>
<dbReference type="Pfam" id="PF13481">
    <property type="entry name" value="AAA_25"/>
    <property type="match status" value="1"/>
</dbReference>
<dbReference type="STRING" id="989370.AOQ71_30470"/>
<gene>
    <name evidence="2" type="ORF">AOQ71_30470</name>
</gene>
<dbReference type="Gene3D" id="3.40.50.300">
    <property type="entry name" value="P-loop containing nucleotide triphosphate hydrolases"/>
    <property type="match status" value="1"/>
</dbReference>
<proteinExistence type="predicted"/>
<dbReference type="InterPro" id="IPR039459">
    <property type="entry name" value="RepB-like_DNA_primase_dom"/>
</dbReference>
<evidence type="ECO:0000259" key="1">
    <source>
        <dbReference type="SMART" id="SM00382"/>
    </source>
</evidence>
<dbReference type="Pfam" id="PF16793">
    <property type="entry name" value="RepB_primase"/>
    <property type="match status" value="1"/>
</dbReference>
<protein>
    <recommendedName>
        <fullName evidence="1">AAA+ ATPase domain-containing protein</fullName>
    </recommendedName>
</protein>
<reference evidence="2 3" key="1">
    <citation type="submission" date="2015-09" db="EMBL/GenBank/DDBJ databases">
        <title>Draft Genome Sequence of Bradyrhizobium manausense Strain BR 3351T, a Novel Symbiotic Nitrogen-Fixing Alphaproteobacterium Isolated from Brazilian Amazon Rain Forest.</title>
        <authorList>
            <person name="De Araujo J.L."/>
            <person name="Zilli J.E."/>
        </authorList>
    </citation>
    <scope>NUCLEOTIDE SEQUENCE [LARGE SCALE GENOMIC DNA]</scope>
    <source>
        <strain evidence="2 3">BR3351</strain>
    </source>
</reference>
<sequence>MLHSLAEGIDGKLVVSVFYAAGGEGTISHHRIGDVDGMVAAIDAHSGTEGANVYAGLQIMRTSLARGERGGKDDVVAVLGLVADLDGDTGKTGALPFAPSYIIETSPGNQQPVWLFDRPLTPDEAKPLAAALQRATGSDSGTKDIAHVWRVPGTKNWPNSAKLKRGRSPEPASVHCAQEWHGDLISVDAFRSALAPWAVAPESEVKPVELGELPDVDGVTVSEKLATLLAANDVDDRSKHASAVAERLAFEKYDAEPAAALFLSATGNWLDRYSTEASARKDFGRLWGKPFCTKHTEMREAGARLVAGLATPKPANDNVRGGGISLLSFEEYKAQQFGTAEAMIKGLVRTGTLIAVGGRPGAGKTALMIAIADALDKGEPFLGRETKETTVAYIAAEDGGDVANRLEAIGNTSVKIVKSPDGFPLTKPQRAAEIAREVVRQAKALDPSRHVMLVVDTLRAALGGQSVLDDKYTSPALNALREVAEAEGVVIAVLNHTNRENNKATKGETLEAVTALELVLLDGEGDWHTVYVGKNRSGPGQRNIGKVRYTSVQIGDVTAAIIEEMVAEEGAVDAPKEKERRPSDNAKILHGIISTAILDSRDHIHPFGNDGPRVKAAQISDIRARFYSRKEGLEDTKKKAFTRALNYWIEKEWIVRGSFGVEGAVWLSGREMSPPQGD</sequence>
<keyword evidence="3" id="KW-1185">Reference proteome</keyword>
<evidence type="ECO:0000313" key="2">
    <source>
        <dbReference type="EMBL" id="KRQ03091.1"/>
    </source>
</evidence>
<dbReference type="AlphaFoldDB" id="A0A0R3D080"/>
<dbReference type="InterPro" id="IPR003593">
    <property type="entry name" value="AAA+_ATPase"/>
</dbReference>
<dbReference type="EMBL" id="LJYG01000108">
    <property type="protein sequence ID" value="KRQ03091.1"/>
    <property type="molecule type" value="Genomic_DNA"/>
</dbReference>
<accession>A0A0R3D080</accession>
<dbReference type="SUPFAM" id="SSF52540">
    <property type="entry name" value="P-loop containing nucleoside triphosphate hydrolases"/>
    <property type="match status" value="1"/>
</dbReference>